<reference evidence="8 9" key="1">
    <citation type="journal article" date="2016" name="Genome Biol. Evol.">
        <title>Divergent and convergent evolution of fungal pathogenicity.</title>
        <authorList>
            <person name="Shang Y."/>
            <person name="Xiao G."/>
            <person name="Zheng P."/>
            <person name="Cen K."/>
            <person name="Zhan S."/>
            <person name="Wang C."/>
        </authorList>
    </citation>
    <scope>NUCLEOTIDE SEQUENCE [LARGE SCALE GENOMIC DNA]</scope>
    <source>
        <strain evidence="8 9">ARSEF 7405</strain>
    </source>
</reference>
<protein>
    <recommendedName>
        <fullName evidence="6">Mediator of RNA polymerase II transcription subunit 10</fullName>
    </recommendedName>
    <alternativeName>
        <fullName evidence="6">Mediator complex subunit 10</fullName>
    </alternativeName>
</protein>
<dbReference type="EMBL" id="AZGZ01000006">
    <property type="protein sequence ID" value="KZZ94630.1"/>
    <property type="molecule type" value="Genomic_DNA"/>
</dbReference>
<dbReference type="Proteomes" id="UP000242877">
    <property type="component" value="Unassembled WGS sequence"/>
</dbReference>
<dbReference type="InterPro" id="IPR019145">
    <property type="entry name" value="Mediator_Med10"/>
</dbReference>
<dbReference type="GO" id="GO:0016592">
    <property type="term" value="C:mediator complex"/>
    <property type="evidence" value="ECO:0007669"/>
    <property type="project" value="InterPro"/>
</dbReference>
<dbReference type="VEuPathDB" id="FungiDB:AAP_01930"/>
<dbReference type="OrthoDB" id="337270at2759"/>
<dbReference type="Pfam" id="PF09748">
    <property type="entry name" value="Med10"/>
    <property type="match status" value="1"/>
</dbReference>
<evidence type="ECO:0000313" key="8">
    <source>
        <dbReference type="EMBL" id="KZZ94630.1"/>
    </source>
</evidence>
<keyword evidence="6" id="KW-0010">Activator</keyword>
<keyword evidence="9" id="KW-1185">Reference proteome</keyword>
<feature type="compositionally biased region" description="Polar residues" evidence="7">
    <location>
        <begin position="163"/>
        <end position="190"/>
    </location>
</feature>
<comment type="subcellular location">
    <subcellularLocation>
        <location evidence="1 6">Nucleus</location>
    </subcellularLocation>
</comment>
<organism evidence="8 9">
    <name type="scientific">Ascosphaera apis ARSEF 7405</name>
    <dbReference type="NCBI Taxonomy" id="392613"/>
    <lineage>
        <taxon>Eukaryota</taxon>
        <taxon>Fungi</taxon>
        <taxon>Dikarya</taxon>
        <taxon>Ascomycota</taxon>
        <taxon>Pezizomycotina</taxon>
        <taxon>Eurotiomycetes</taxon>
        <taxon>Eurotiomycetidae</taxon>
        <taxon>Onygenales</taxon>
        <taxon>Ascosphaeraceae</taxon>
        <taxon>Ascosphaera</taxon>
    </lineage>
</organism>
<accession>A0A166P678</accession>
<evidence type="ECO:0000256" key="5">
    <source>
        <dbReference type="ARBA" id="ARBA00023242"/>
    </source>
</evidence>
<evidence type="ECO:0000256" key="2">
    <source>
        <dbReference type="ARBA" id="ARBA00005389"/>
    </source>
</evidence>
<evidence type="ECO:0000256" key="3">
    <source>
        <dbReference type="ARBA" id="ARBA00023015"/>
    </source>
</evidence>
<evidence type="ECO:0000256" key="6">
    <source>
        <dbReference type="RuleBase" id="RU364146"/>
    </source>
</evidence>
<comment type="subunit">
    <text evidence="6">Component of the Mediator complex.</text>
</comment>
<keyword evidence="4 6" id="KW-0804">Transcription</keyword>
<comment type="similarity">
    <text evidence="2 6">Belongs to the Mediator complex subunit 10 family.</text>
</comment>
<comment type="function">
    <text evidence="6">Component of the Mediator complex, a coactivator involved in the regulated transcription of nearly all RNA polymerase II-dependent genes. Mediator functions as a bridge to convey information from gene-specific regulatory proteins to the basal RNA polymerase II transcription machinery. Mediator is recruited to promoters by direct interactions with regulatory proteins and serves as a scaffold for the assembly of a functional preinitiation complex with RNA polymerase II and the general transcription factors.</text>
</comment>
<keyword evidence="5 6" id="KW-0539">Nucleus</keyword>
<evidence type="ECO:0000256" key="1">
    <source>
        <dbReference type="ARBA" id="ARBA00004123"/>
    </source>
</evidence>
<keyword evidence="3 6" id="KW-0805">Transcription regulation</keyword>
<dbReference type="GO" id="GO:0003712">
    <property type="term" value="F:transcription coregulator activity"/>
    <property type="evidence" value="ECO:0007669"/>
    <property type="project" value="InterPro"/>
</dbReference>
<evidence type="ECO:0000256" key="4">
    <source>
        <dbReference type="ARBA" id="ARBA00023163"/>
    </source>
</evidence>
<feature type="region of interest" description="Disordered" evidence="7">
    <location>
        <begin position="150"/>
        <end position="190"/>
    </location>
</feature>
<dbReference type="GO" id="GO:0006357">
    <property type="term" value="P:regulation of transcription by RNA polymerase II"/>
    <property type="evidence" value="ECO:0007669"/>
    <property type="project" value="InterPro"/>
</dbReference>
<proteinExistence type="inferred from homology"/>
<gene>
    <name evidence="6" type="primary">MED10</name>
    <name evidence="8" type="ORF">AAP_01930</name>
</gene>
<dbReference type="AlphaFoldDB" id="A0A166P678"/>
<sequence>MSDITLKAIDGDIKDVIANLFDIQTATYAYKGPESQEEILKKVKGLTLALRTLSEDTIPPADPSQIPEVKDPENPPLHSIELPGEIIGYVDSSRNPDIYTREFVEVVQRQNQDLKGKSEAFADFRDILAKEIVAALPELKGEVERTLEAVGEGPIKDPDAVPMSTNAGAQEVSTQSGQDRSNGLVNAQGS</sequence>
<evidence type="ECO:0000313" key="9">
    <source>
        <dbReference type="Proteomes" id="UP000242877"/>
    </source>
</evidence>
<name>A0A166P678_9EURO</name>
<evidence type="ECO:0000256" key="7">
    <source>
        <dbReference type="SAM" id="MobiDB-lite"/>
    </source>
</evidence>
<comment type="caution">
    <text evidence="8">The sequence shown here is derived from an EMBL/GenBank/DDBJ whole genome shotgun (WGS) entry which is preliminary data.</text>
</comment>